<sequence length="397" mass="43196">MRGGAKKRQSEQYNLLVSSKDDAAGASRPSTAPSATYDDMNDLVTTTARPGAASNVSTRAASVATVPDDEDDSATGPGLGPSQALIPGLSGQARPVHHYTFLSQTGGHFNGTEARISQLNPAPQAAEIIKELPPHDWVITRCEEDTETALQTENEAVPGTIISLEYIDGEDYRMDLNEASEEWDAGGSRVLESTGTLDVEVQTNTKKQREAFCTTCEEWINLSQSKQSLYAYLSHVGSQVCHKATNKKRMEVIRREEAQLCQQLFRPSRPSPRRHSPPESIQSSRSANYSNTAVSHSTSPTPSPSQECTLSTLQTDTCQSHHPSTDAHAPGPSPTPLRSTSESGSSWNMSTPLSTDIHPDELPLCKGVQLNWPVGTIFETYPWTQHEYGAKGLGYHF</sequence>
<feature type="region of interest" description="Disordered" evidence="1">
    <location>
        <begin position="1"/>
        <end position="83"/>
    </location>
</feature>
<feature type="region of interest" description="Disordered" evidence="1">
    <location>
        <begin position="264"/>
        <end position="354"/>
    </location>
</feature>
<organism evidence="2 3">
    <name type="scientific">Paxillus involutus ATCC 200175</name>
    <dbReference type="NCBI Taxonomy" id="664439"/>
    <lineage>
        <taxon>Eukaryota</taxon>
        <taxon>Fungi</taxon>
        <taxon>Dikarya</taxon>
        <taxon>Basidiomycota</taxon>
        <taxon>Agaricomycotina</taxon>
        <taxon>Agaricomycetes</taxon>
        <taxon>Agaricomycetidae</taxon>
        <taxon>Boletales</taxon>
        <taxon>Paxilineae</taxon>
        <taxon>Paxillaceae</taxon>
        <taxon>Paxillus</taxon>
    </lineage>
</organism>
<gene>
    <name evidence="2" type="ORF">PAXINDRAFT_17655</name>
</gene>
<reference evidence="3" key="2">
    <citation type="submission" date="2015-01" db="EMBL/GenBank/DDBJ databases">
        <title>Evolutionary Origins and Diversification of the Mycorrhizal Mutualists.</title>
        <authorList>
            <consortium name="DOE Joint Genome Institute"/>
            <consortium name="Mycorrhizal Genomics Consortium"/>
            <person name="Kohler A."/>
            <person name="Kuo A."/>
            <person name="Nagy L.G."/>
            <person name="Floudas D."/>
            <person name="Copeland A."/>
            <person name="Barry K.W."/>
            <person name="Cichocki N."/>
            <person name="Veneault-Fourrey C."/>
            <person name="LaButti K."/>
            <person name="Lindquist E.A."/>
            <person name="Lipzen A."/>
            <person name="Lundell T."/>
            <person name="Morin E."/>
            <person name="Murat C."/>
            <person name="Riley R."/>
            <person name="Ohm R."/>
            <person name="Sun H."/>
            <person name="Tunlid A."/>
            <person name="Henrissat B."/>
            <person name="Grigoriev I.V."/>
            <person name="Hibbett D.S."/>
            <person name="Martin F."/>
        </authorList>
    </citation>
    <scope>NUCLEOTIDE SEQUENCE [LARGE SCALE GENOMIC DNA]</scope>
    <source>
        <strain evidence="3">ATCC 200175</strain>
    </source>
</reference>
<feature type="compositionally biased region" description="Polar residues" evidence="1">
    <location>
        <begin position="306"/>
        <end position="322"/>
    </location>
</feature>
<reference evidence="2 3" key="1">
    <citation type="submission" date="2014-06" db="EMBL/GenBank/DDBJ databases">
        <authorList>
            <consortium name="DOE Joint Genome Institute"/>
            <person name="Kuo A."/>
            <person name="Kohler A."/>
            <person name="Nagy L.G."/>
            <person name="Floudas D."/>
            <person name="Copeland A."/>
            <person name="Barry K.W."/>
            <person name="Cichocki N."/>
            <person name="Veneault-Fourrey C."/>
            <person name="LaButti K."/>
            <person name="Lindquist E.A."/>
            <person name="Lipzen A."/>
            <person name="Lundell T."/>
            <person name="Morin E."/>
            <person name="Murat C."/>
            <person name="Sun H."/>
            <person name="Tunlid A."/>
            <person name="Henrissat B."/>
            <person name="Grigoriev I.V."/>
            <person name="Hibbett D.S."/>
            <person name="Martin F."/>
            <person name="Nordberg H.P."/>
            <person name="Cantor M.N."/>
            <person name="Hua S.X."/>
        </authorList>
    </citation>
    <scope>NUCLEOTIDE SEQUENCE [LARGE SCALE GENOMIC DNA]</scope>
    <source>
        <strain evidence="2 3">ATCC 200175</strain>
    </source>
</reference>
<dbReference type="HOGENOM" id="CLU_694642_0_0_1"/>
<feature type="compositionally biased region" description="Polar residues" evidence="1">
    <location>
        <begin position="281"/>
        <end position="294"/>
    </location>
</feature>
<dbReference type="Proteomes" id="UP000053647">
    <property type="component" value="Unassembled WGS sequence"/>
</dbReference>
<proteinExistence type="predicted"/>
<feature type="compositionally biased region" description="Polar residues" evidence="1">
    <location>
        <begin position="336"/>
        <end position="354"/>
    </location>
</feature>
<dbReference type="EMBL" id="KN819485">
    <property type="protein sequence ID" value="KIJ09235.1"/>
    <property type="molecule type" value="Genomic_DNA"/>
</dbReference>
<keyword evidence="3" id="KW-1185">Reference proteome</keyword>
<evidence type="ECO:0000313" key="2">
    <source>
        <dbReference type="EMBL" id="KIJ09235.1"/>
    </source>
</evidence>
<dbReference type="OrthoDB" id="2679276at2759"/>
<feature type="compositionally biased region" description="Polar residues" evidence="1">
    <location>
        <begin position="43"/>
        <end position="60"/>
    </location>
</feature>
<dbReference type="AlphaFoldDB" id="A0A0C9T0N9"/>
<evidence type="ECO:0000256" key="1">
    <source>
        <dbReference type="SAM" id="MobiDB-lite"/>
    </source>
</evidence>
<evidence type="ECO:0000313" key="3">
    <source>
        <dbReference type="Proteomes" id="UP000053647"/>
    </source>
</evidence>
<accession>A0A0C9T0N9</accession>
<name>A0A0C9T0N9_PAXIN</name>
<protein>
    <submittedName>
        <fullName evidence="2">Uncharacterized protein</fullName>
    </submittedName>
</protein>